<dbReference type="EMBL" id="CP165626">
    <property type="protein sequence ID" value="XDU97727.1"/>
    <property type="molecule type" value="Genomic_DNA"/>
</dbReference>
<dbReference type="RefSeq" id="WP_369765170.1">
    <property type="nucleotide sequence ID" value="NZ_CP165626.1"/>
</dbReference>
<gene>
    <name evidence="1" type="ORF">AB3G39_11155</name>
</gene>
<proteinExistence type="predicted"/>
<name>A0AB39WAH3_9FLAO</name>
<organism evidence="1">
    <name type="scientific">Flavobacterium sp. WC2416</name>
    <dbReference type="NCBI Taxonomy" id="3234141"/>
    <lineage>
        <taxon>Bacteria</taxon>
        <taxon>Pseudomonadati</taxon>
        <taxon>Bacteroidota</taxon>
        <taxon>Flavobacteriia</taxon>
        <taxon>Flavobacteriales</taxon>
        <taxon>Flavobacteriaceae</taxon>
        <taxon>Flavobacterium</taxon>
    </lineage>
</organism>
<evidence type="ECO:0000313" key="1">
    <source>
        <dbReference type="EMBL" id="XDU97727.1"/>
    </source>
</evidence>
<evidence type="ECO:0008006" key="2">
    <source>
        <dbReference type="Google" id="ProtNLM"/>
    </source>
</evidence>
<sequence>MKYLSLIVVFLFLSCGNKEDILLPKSNVTIVKDVQDHSPIYIFFRTKDKDTLAEVNRKNSIITTNWILNIDKRLPLRIVIPEVMKLQDKKRKEKAHKNEKAENYYSYADSIGKNMAFIPFTNVYYKITKPLNGGLILNFKKQSDSILIDNLIMKTNEVVDYIHSINYAVNPKIILVFDKNMSFEEYLQIKILIKELDTFNKEVPQEFIY</sequence>
<accession>A0AB39WAH3</accession>
<dbReference type="AlphaFoldDB" id="A0AB39WAH3"/>
<protein>
    <recommendedName>
        <fullName evidence="2">Lipoprotein</fullName>
    </recommendedName>
</protein>
<dbReference type="PROSITE" id="PS51257">
    <property type="entry name" value="PROKAR_LIPOPROTEIN"/>
    <property type="match status" value="1"/>
</dbReference>
<reference evidence="1" key="1">
    <citation type="submission" date="2024-07" db="EMBL/GenBank/DDBJ databases">
        <authorList>
            <person name="Biller S.J."/>
        </authorList>
    </citation>
    <scope>NUCLEOTIDE SEQUENCE</scope>
    <source>
        <strain evidence="1">WC2416</strain>
    </source>
</reference>